<evidence type="ECO:0000313" key="2">
    <source>
        <dbReference type="Proteomes" id="UP001163321"/>
    </source>
</evidence>
<evidence type="ECO:0000313" key="1">
    <source>
        <dbReference type="EMBL" id="KAI9908955.1"/>
    </source>
</evidence>
<proteinExistence type="predicted"/>
<keyword evidence="2" id="KW-1185">Reference proteome</keyword>
<name>A0ACC0VRJ1_9STRA</name>
<protein>
    <submittedName>
        <fullName evidence="1">Uncharacterized protein</fullName>
    </submittedName>
</protein>
<dbReference type="Proteomes" id="UP001163321">
    <property type="component" value="Chromosome 7"/>
</dbReference>
<sequence length="70" mass="8064">MIQEQVRFPEIRPPPQPLRDLLEDQTRKGKVFHEKIRMYNNALTFTSVGAKIDQSMAQGCVHISAARRDV</sequence>
<accession>A0ACC0VRJ1</accession>
<gene>
    <name evidence="1" type="ORF">PsorP6_014982</name>
</gene>
<reference evidence="1 2" key="1">
    <citation type="journal article" date="2022" name="bioRxiv">
        <title>The genome of the oomycete Peronosclerospora sorghi, a cosmopolitan pathogen of maize and sorghum, is inflated with dispersed pseudogenes.</title>
        <authorList>
            <person name="Fletcher K."/>
            <person name="Martin F."/>
            <person name="Isakeit T."/>
            <person name="Cavanaugh K."/>
            <person name="Magill C."/>
            <person name="Michelmore R."/>
        </authorList>
    </citation>
    <scope>NUCLEOTIDE SEQUENCE [LARGE SCALE GENOMIC DNA]</scope>
    <source>
        <strain evidence="1">P6</strain>
    </source>
</reference>
<organism evidence="1 2">
    <name type="scientific">Peronosclerospora sorghi</name>
    <dbReference type="NCBI Taxonomy" id="230839"/>
    <lineage>
        <taxon>Eukaryota</taxon>
        <taxon>Sar</taxon>
        <taxon>Stramenopiles</taxon>
        <taxon>Oomycota</taxon>
        <taxon>Peronosporomycetes</taxon>
        <taxon>Peronosporales</taxon>
        <taxon>Peronosporaceae</taxon>
        <taxon>Peronosclerospora</taxon>
    </lineage>
</organism>
<comment type="caution">
    <text evidence="1">The sequence shown here is derived from an EMBL/GenBank/DDBJ whole genome shotgun (WGS) entry which is preliminary data.</text>
</comment>
<dbReference type="EMBL" id="CM047586">
    <property type="protein sequence ID" value="KAI9908955.1"/>
    <property type="molecule type" value="Genomic_DNA"/>
</dbReference>